<dbReference type="InterPro" id="IPR029039">
    <property type="entry name" value="Flavoprotein-like_sf"/>
</dbReference>
<dbReference type="PANTHER" id="PTHR30543:SF21">
    <property type="entry name" value="NAD(P)H-DEPENDENT FMN REDUCTASE LOT6"/>
    <property type="match status" value="1"/>
</dbReference>
<keyword evidence="3" id="KW-1185">Reference proteome</keyword>
<dbReference type="EMBL" id="CP027806">
    <property type="protein sequence ID" value="AXJ01840.1"/>
    <property type="molecule type" value="Genomic_DNA"/>
</dbReference>
<organism evidence="2 3">
    <name type="scientific">Cyclonatronum proteinivorum</name>
    <dbReference type="NCBI Taxonomy" id="1457365"/>
    <lineage>
        <taxon>Bacteria</taxon>
        <taxon>Pseudomonadati</taxon>
        <taxon>Balneolota</taxon>
        <taxon>Balneolia</taxon>
        <taxon>Balneolales</taxon>
        <taxon>Cyclonatronaceae</taxon>
        <taxon>Cyclonatronum</taxon>
    </lineage>
</organism>
<dbReference type="InterPro" id="IPR050712">
    <property type="entry name" value="NAD(P)H-dep_reductase"/>
</dbReference>
<gene>
    <name evidence="2" type="ORF">CYPRO_2598</name>
</gene>
<evidence type="ECO:0000259" key="1">
    <source>
        <dbReference type="Pfam" id="PF03358"/>
    </source>
</evidence>
<dbReference type="RefSeq" id="WP_114984994.1">
    <property type="nucleotide sequence ID" value="NZ_CP027806.1"/>
</dbReference>
<evidence type="ECO:0000313" key="3">
    <source>
        <dbReference type="Proteomes" id="UP000254808"/>
    </source>
</evidence>
<dbReference type="KEGG" id="cprv:CYPRO_2598"/>
<dbReference type="GO" id="GO:0016491">
    <property type="term" value="F:oxidoreductase activity"/>
    <property type="evidence" value="ECO:0007669"/>
    <property type="project" value="InterPro"/>
</dbReference>
<sequence>MTRIHILSTTDRPDSMALKVSEFVKPKLEAEGVEVDIISLQDFPIKDVAGGPYGSDIPSVKAFNERVLNCDGLLMVVPEYNGSFPGILKLFIDYLPFPESFDKLPIAFIGEAAGAFGALRAVEQLQMVCNYRNAYLYPERVFLQRVYKIFDPETGISDELQAKLLDSMITGFAAFTSRNKIERQENAGAAD</sequence>
<dbReference type="OrthoDB" id="9812295at2"/>
<name>A0A345UMY8_9BACT</name>
<evidence type="ECO:0000313" key="2">
    <source>
        <dbReference type="EMBL" id="AXJ01840.1"/>
    </source>
</evidence>
<protein>
    <submittedName>
        <fullName evidence="2">NAD(P)H-dependent FMN reductase</fullName>
    </submittedName>
</protein>
<dbReference type="SUPFAM" id="SSF52218">
    <property type="entry name" value="Flavoproteins"/>
    <property type="match status" value="1"/>
</dbReference>
<dbReference type="GO" id="GO:0010181">
    <property type="term" value="F:FMN binding"/>
    <property type="evidence" value="ECO:0007669"/>
    <property type="project" value="TreeGrafter"/>
</dbReference>
<dbReference type="AlphaFoldDB" id="A0A345UMY8"/>
<proteinExistence type="predicted"/>
<dbReference type="Proteomes" id="UP000254808">
    <property type="component" value="Chromosome"/>
</dbReference>
<dbReference type="GO" id="GO:0005829">
    <property type="term" value="C:cytosol"/>
    <property type="evidence" value="ECO:0007669"/>
    <property type="project" value="TreeGrafter"/>
</dbReference>
<dbReference type="Gene3D" id="3.40.50.360">
    <property type="match status" value="1"/>
</dbReference>
<dbReference type="InterPro" id="IPR005025">
    <property type="entry name" value="FMN_Rdtase-like_dom"/>
</dbReference>
<accession>A0A345UMY8</accession>
<reference evidence="2 3" key="1">
    <citation type="submission" date="2018-03" db="EMBL/GenBank/DDBJ databases">
        <title>Phenotypic and genomic properties of Cyclonatronum proteinivorum gen. nov., sp. nov., a haloalkaliphilic bacteroidete from soda lakes possessing Na+-translocating rhodopsin.</title>
        <authorList>
            <person name="Toshchakov S.V."/>
            <person name="Korzhenkov A."/>
            <person name="Samarov N.I."/>
            <person name="Kublanov I.V."/>
            <person name="Muntyan M.S."/>
            <person name="Sorokin D.Y."/>
        </authorList>
    </citation>
    <scope>NUCLEOTIDE SEQUENCE [LARGE SCALE GENOMIC DNA]</scope>
    <source>
        <strain evidence="2 3">Omega</strain>
    </source>
</reference>
<dbReference type="Pfam" id="PF03358">
    <property type="entry name" value="FMN_red"/>
    <property type="match status" value="1"/>
</dbReference>
<feature type="domain" description="NADPH-dependent FMN reductase-like" evidence="1">
    <location>
        <begin position="3"/>
        <end position="141"/>
    </location>
</feature>
<dbReference type="PANTHER" id="PTHR30543">
    <property type="entry name" value="CHROMATE REDUCTASE"/>
    <property type="match status" value="1"/>
</dbReference>